<evidence type="ECO:0000313" key="3">
    <source>
        <dbReference type="RefSeq" id="XP_017783030.1"/>
    </source>
</evidence>
<evidence type="ECO:0000313" key="2">
    <source>
        <dbReference type="Proteomes" id="UP000695000"/>
    </source>
</evidence>
<organism evidence="2 3">
    <name type="scientific">Nicrophorus vespilloides</name>
    <name type="common">Boreal carrion beetle</name>
    <dbReference type="NCBI Taxonomy" id="110193"/>
    <lineage>
        <taxon>Eukaryota</taxon>
        <taxon>Metazoa</taxon>
        <taxon>Ecdysozoa</taxon>
        <taxon>Arthropoda</taxon>
        <taxon>Hexapoda</taxon>
        <taxon>Insecta</taxon>
        <taxon>Pterygota</taxon>
        <taxon>Neoptera</taxon>
        <taxon>Endopterygota</taxon>
        <taxon>Coleoptera</taxon>
        <taxon>Polyphaga</taxon>
        <taxon>Staphyliniformia</taxon>
        <taxon>Silphidae</taxon>
        <taxon>Nicrophorinae</taxon>
        <taxon>Nicrophorus</taxon>
    </lineage>
</organism>
<dbReference type="InterPro" id="IPR006170">
    <property type="entry name" value="PBP/GOBP"/>
</dbReference>
<evidence type="ECO:0000256" key="1">
    <source>
        <dbReference type="ARBA" id="ARBA00022729"/>
    </source>
</evidence>
<dbReference type="PANTHER" id="PTHR11857">
    <property type="entry name" value="ODORANT BINDING PROTEIN-RELATED"/>
    <property type="match status" value="1"/>
</dbReference>
<dbReference type="Pfam" id="PF01395">
    <property type="entry name" value="PBP_GOBP"/>
    <property type="match status" value="1"/>
</dbReference>
<keyword evidence="2" id="KW-1185">Reference proteome</keyword>
<dbReference type="RefSeq" id="XP_017783030.1">
    <property type="nucleotide sequence ID" value="XM_017927541.1"/>
</dbReference>
<sequence>MHKSISNNTKLLETMHIINRFVIFFLALSIQIVFGSKNGLSDEQNAESRELYRKCLAESGVDIKLIMQGRHQDFADDENLKNYYFCMFKNFKLIDDEGTLSLDNILAKLPMERTPDFEANIKICMGEKKVDTPLEVVFDLTKCFSVKNNKPYSFE</sequence>
<dbReference type="CDD" id="cd23992">
    <property type="entry name" value="PBP_GOBP"/>
    <property type="match status" value="1"/>
</dbReference>
<proteinExistence type="predicted"/>
<name>A0ABM1N880_NICVS</name>
<dbReference type="SMART" id="SM00708">
    <property type="entry name" value="PhBP"/>
    <property type="match status" value="1"/>
</dbReference>
<gene>
    <name evidence="3" type="primary">LOC108567206</name>
</gene>
<reference evidence="3" key="1">
    <citation type="submission" date="2025-08" db="UniProtKB">
        <authorList>
            <consortium name="RefSeq"/>
        </authorList>
    </citation>
    <scope>IDENTIFICATION</scope>
    <source>
        <tissue evidence="3">Whole Larva</tissue>
    </source>
</reference>
<protein>
    <submittedName>
        <fullName evidence="3">Uncharacterized protein LOC108567206</fullName>
    </submittedName>
</protein>
<accession>A0ABM1N880</accession>
<dbReference type="InterPro" id="IPR036728">
    <property type="entry name" value="PBP_GOBP_sf"/>
</dbReference>
<dbReference type="Proteomes" id="UP000695000">
    <property type="component" value="Unplaced"/>
</dbReference>
<dbReference type="Gene3D" id="1.10.238.20">
    <property type="entry name" value="Pheromone/general odorant binding protein domain"/>
    <property type="match status" value="1"/>
</dbReference>
<dbReference type="GeneID" id="108567206"/>
<keyword evidence="1" id="KW-0732">Signal</keyword>
<dbReference type="SUPFAM" id="SSF47565">
    <property type="entry name" value="Insect pheromone/odorant-binding proteins"/>
    <property type="match status" value="1"/>
</dbReference>